<proteinExistence type="predicted"/>
<dbReference type="Pfam" id="PF12484">
    <property type="entry name" value="PPE-SVP"/>
    <property type="match status" value="1"/>
</dbReference>
<dbReference type="Gene3D" id="1.10.287.850">
    <property type="entry name" value="HP0062-like domain"/>
    <property type="match status" value="1"/>
</dbReference>
<dbReference type="RefSeq" id="WP_214094526.1">
    <property type="nucleotide sequence ID" value="NZ_JAHCLR010000053.1"/>
</dbReference>
<evidence type="ECO:0000259" key="1">
    <source>
        <dbReference type="Pfam" id="PF00934"/>
    </source>
</evidence>
<name>A0ABS5RPZ5_9MYCO</name>
<dbReference type="Proteomes" id="UP001519535">
    <property type="component" value="Unassembled WGS sequence"/>
</dbReference>
<sequence>MSFVTTQPEELATAAGTLQGIGSAMAAQNSAAAAATTGVIPAAADMVSALQATQFSTYGTLYQHVGAQATAIHQALVNTLQASADSYGATESANAVANGTSGSGLDGLLGMFNGSASGPYGLLPSVLSNSGSMGLTQVSNFGSAMSDLIQLGSSGFLAPGSLAASQAATVGEVSHAVPAAATGVGDVRVVAAMGQAPSVRGLSVPANWAGTAAELTATGSALPVGAGWSATAPLGAPLTALPAGMPAVASTQRGPAGFGRSRYGVRPTVMPRPAVV</sequence>
<feature type="domain" description="PE" evidence="1">
    <location>
        <begin position="4"/>
        <end position="94"/>
    </location>
</feature>
<organism evidence="3 4">
    <name type="scientific">Mycolicibacter acidiphilus</name>
    <dbReference type="NCBI Taxonomy" id="2835306"/>
    <lineage>
        <taxon>Bacteria</taxon>
        <taxon>Bacillati</taxon>
        <taxon>Actinomycetota</taxon>
        <taxon>Actinomycetes</taxon>
        <taxon>Mycobacteriales</taxon>
        <taxon>Mycobacteriaceae</taxon>
        <taxon>Mycolicibacter</taxon>
    </lineage>
</organism>
<dbReference type="InterPro" id="IPR022171">
    <property type="entry name" value="PPE_C"/>
</dbReference>
<dbReference type="SUPFAM" id="SSF140459">
    <property type="entry name" value="PE/PPE dimer-like"/>
    <property type="match status" value="1"/>
</dbReference>
<comment type="caution">
    <text evidence="3">The sequence shown here is derived from an EMBL/GenBank/DDBJ whole genome shotgun (WGS) entry which is preliminary data.</text>
</comment>
<evidence type="ECO:0000313" key="4">
    <source>
        <dbReference type="Proteomes" id="UP001519535"/>
    </source>
</evidence>
<evidence type="ECO:0000259" key="2">
    <source>
        <dbReference type="Pfam" id="PF12484"/>
    </source>
</evidence>
<feature type="domain" description="PPE family C-terminal" evidence="2">
    <location>
        <begin position="191"/>
        <end position="273"/>
    </location>
</feature>
<dbReference type="EMBL" id="JAHCLR010000053">
    <property type="protein sequence ID" value="MBS9535674.1"/>
    <property type="molecule type" value="Genomic_DNA"/>
</dbReference>
<dbReference type="InterPro" id="IPR038332">
    <property type="entry name" value="PPE_sf"/>
</dbReference>
<keyword evidence="4" id="KW-1185">Reference proteome</keyword>
<protein>
    <submittedName>
        <fullName evidence="3">PE domain-containing protein</fullName>
    </submittedName>
</protein>
<accession>A0ABS5RPZ5</accession>
<dbReference type="Pfam" id="PF00934">
    <property type="entry name" value="PE"/>
    <property type="match status" value="1"/>
</dbReference>
<dbReference type="InterPro" id="IPR000084">
    <property type="entry name" value="PE-PGRS_N"/>
</dbReference>
<evidence type="ECO:0000313" key="3">
    <source>
        <dbReference type="EMBL" id="MBS9535674.1"/>
    </source>
</evidence>
<gene>
    <name evidence="3" type="ORF">KIH27_18985</name>
</gene>
<reference evidence="3 4" key="1">
    <citation type="submission" date="2021-05" db="EMBL/GenBank/DDBJ databases">
        <title>Mycobacterium acidophilum sp. nov., an extremely acid-tolerant member of the genus Mycobacterium.</title>
        <authorList>
            <person name="Xia J."/>
        </authorList>
    </citation>
    <scope>NUCLEOTIDE SEQUENCE [LARGE SCALE GENOMIC DNA]</scope>
    <source>
        <strain evidence="3 4">M1</strain>
    </source>
</reference>